<evidence type="ECO:0000313" key="1">
    <source>
        <dbReference type="EMBL" id="KAF2888286.1"/>
    </source>
</evidence>
<organism evidence="1 2">
    <name type="scientific">Ignelater luminosus</name>
    <name type="common">Cucubano</name>
    <name type="synonym">Pyrophorus luminosus</name>
    <dbReference type="NCBI Taxonomy" id="2038154"/>
    <lineage>
        <taxon>Eukaryota</taxon>
        <taxon>Metazoa</taxon>
        <taxon>Ecdysozoa</taxon>
        <taxon>Arthropoda</taxon>
        <taxon>Hexapoda</taxon>
        <taxon>Insecta</taxon>
        <taxon>Pterygota</taxon>
        <taxon>Neoptera</taxon>
        <taxon>Endopterygota</taxon>
        <taxon>Coleoptera</taxon>
        <taxon>Polyphaga</taxon>
        <taxon>Elateriformia</taxon>
        <taxon>Elateroidea</taxon>
        <taxon>Elateridae</taxon>
        <taxon>Agrypninae</taxon>
        <taxon>Pyrophorini</taxon>
        <taxon>Ignelater</taxon>
    </lineage>
</organism>
<keyword evidence="2" id="KW-1185">Reference proteome</keyword>
<accession>A0A8K0G740</accession>
<protein>
    <submittedName>
        <fullName evidence="1">Uncharacterized protein</fullName>
    </submittedName>
</protein>
<sequence>MLLKVSVAIIDNMQKKLEKFIQPVIQENIILKERIDHLEQYSRLNNIRIFGMPEKQNENLEDSVINIFQKKLNVHVPKEAIERIHRTGRHSEGKTRPVIKFLSYKTRHQVLNNKKKLKGTNFIVYEDLTKTRLSSLHKVQTKIGRRNTWTHDGTIFFRRDNSIHAIKSSEDFDKYFEDVTVAHSVG</sequence>
<name>A0A8K0G740_IGNLU</name>
<dbReference type="EMBL" id="VTPC01078525">
    <property type="protein sequence ID" value="KAF2888286.1"/>
    <property type="molecule type" value="Genomic_DNA"/>
</dbReference>
<dbReference type="Gene3D" id="3.30.70.1820">
    <property type="entry name" value="L1 transposable element, RRM domain"/>
    <property type="match status" value="1"/>
</dbReference>
<dbReference type="InterPro" id="IPR004244">
    <property type="entry name" value="Transposase_22"/>
</dbReference>
<dbReference type="PANTHER" id="PTHR11505">
    <property type="entry name" value="L1 TRANSPOSABLE ELEMENT-RELATED"/>
    <property type="match status" value="1"/>
</dbReference>
<gene>
    <name evidence="1" type="ORF">ILUMI_17887</name>
</gene>
<dbReference type="Proteomes" id="UP000801492">
    <property type="component" value="Unassembled WGS sequence"/>
</dbReference>
<evidence type="ECO:0000313" key="2">
    <source>
        <dbReference type="Proteomes" id="UP000801492"/>
    </source>
</evidence>
<dbReference type="OrthoDB" id="10066957at2759"/>
<reference evidence="1" key="1">
    <citation type="submission" date="2019-08" db="EMBL/GenBank/DDBJ databases">
        <title>The genome of the North American firefly Photinus pyralis.</title>
        <authorList>
            <consortium name="Photinus pyralis genome working group"/>
            <person name="Fallon T.R."/>
            <person name="Sander Lower S.E."/>
            <person name="Weng J.-K."/>
        </authorList>
    </citation>
    <scope>NUCLEOTIDE SEQUENCE</scope>
    <source>
        <strain evidence="1">TRF0915ILg1</strain>
        <tissue evidence="1">Whole body</tissue>
    </source>
</reference>
<dbReference type="AlphaFoldDB" id="A0A8K0G740"/>
<proteinExistence type="predicted"/>
<comment type="caution">
    <text evidence="1">The sequence shown here is derived from an EMBL/GenBank/DDBJ whole genome shotgun (WGS) entry which is preliminary data.</text>
</comment>